<dbReference type="EMBL" id="CAJNJA010015711">
    <property type="protein sequence ID" value="CAE7367630.1"/>
    <property type="molecule type" value="Genomic_DNA"/>
</dbReference>
<evidence type="ECO:0000313" key="2">
    <source>
        <dbReference type="Proteomes" id="UP000601435"/>
    </source>
</evidence>
<proteinExistence type="predicted"/>
<gene>
    <name evidence="1" type="primary">Scn8a</name>
    <name evidence="1" type="ORF">SNEC2469_LOCUS9834</name>
</gene>
<evidence type="ECO:0000313" key="1">
    <source>
        <dbReference type="EMBL" id="CAE7367630.1"/>
    </source>
</evidence>
<feature type="non-terminal residue" evidence="1">
    <location>
        <position position="428"/>
    </location>
</feature>
<sequence>SERFGHHLVPEKLNLYDFAYHYILPQTSPPQGLWLRLGTDPRSAPAVGQQLLQVSEDASLPRAIAIIRQVRENRSDGSPCLDLLVELKRGRFLAGPKAPPLRLGMEGGDWAPAPEKVTCNGVSTSYKELLSTQPCVPVWYCSHWWGESIFDFVAGCRRHAEVRHLVADARYWVCGYANRQHELDQEISVDVTSTSFNAALREAKGLLLILDPKATPFSRIWCDFELYTAIMSRDMGLDIVTTIPTGQGKEAETRLLSKDLVPGESAVAKSVREQNFPINLLAHGLEVMLENGMATQEQDKKAILKAIAAEKFEPGPGKPHVPNELRANMTLHSTLAILAWPQAMNRDQLKYGKGDDRLDVEGALQSDVTRDSVELSLAHFEKTCVDAGVKVLAECLPPNISSLKLSFEGCYQLTDASLHALASHLPKL</sequence>
<dbReference type="AlphaFoldDB" id="A0A812PRV9"/>
<dbReference type="OrthoDB" id="439240at2759"/>
<reference evidence="1" key="1">
    <citation type="submission" date="2021-02" db="EMBL/GenBank/DDBJ databases">
        <authorList>
            <person name="Dougan E. K."/>
            <person name="Rhodes N."/>
            <person name="Thang M."/>
            <person name="Chan C."/>
        </authorList>
    </citation>
    <scope>NUCLEOTIDE SEQUENCE</scope>
</reference>
<protein>
    <submittedName>
        <fullName evidence="1">Scn8a protein</fullName>
    </submittedName>
</protein>
<organism evidence="1 2">
    <name type="scientific">Symbiodinium necroappetens</name>
    <dbReference type="NCBI Taxonomy" id="1628268"/>
    <lineage>
        <taxon>Eukaryota</taxon>
        <taxon>Sar</taxon>
        <taxon>Alveolata</taxon>
        <taxon>Dinophyceae</taxon>
        <taxon>Suessiales</taxon>
        <taxon>Symbiodiniaceae</taxon>
        <taxon>Symbiodinium</taxon>
    </lineage>
</organism>
<keyword evidence="2" id="KW-1185">Reference proteome</keyword>
<dbReference type="Proteomes" id="UP000601435">
    <property type="component" value="Unassembled WGS sequence"/>
</dbReference>
<comment type="caution">
    <text evidence="1">The sequence shown here is derived from an EMBL/GenBank/DDBJ whole genome shotgun (WGS) entry which is preliminary data.</text>
</comment>
<name>A0A812PRV9_9DINO</name>
<feature type="non-terminal residue" evidence="1">
    <location>
        <position position="1"/>
    </location>
</feature>
<accession>A0A812PRV9</accession>